<dbReference type="OrthoDB" id="4307675at2"/>
<proteinExistence type="predicted"/>
<dbReference type="EMBL" id="SMKV01000001">
    <property type="protein sequence ID" value="TDC96694.1"/>
    <property type="molecule type" value="Genomic_DNA"/>
</dbReference>
<evidence type="ECO:0000256" key="3">
    <source>
        <dbReference type="ARBA" id="ARBA00022691"/>
    </source>
</evidence>
<dbReference type="Gene3D" id="3.40.50.150">
    <property type="entry name" value="Vaccinia Virus protein VP39"/>
    <property type="match status" value="1"/>
</dbReference>
<dbReference type="GO" id="GO:0008168">
    <property type="term" value="F:methyltransferase activity"/>
    <property type="evidence" value="ECO:0007669"/>
    <property type="project" value="UniProtKB-KW"/>
</dbReference>
<dbReference type="SUPFAM" id="SSF53335">
    <property type="entry name" value="S-adenosyl-L-methionine-dependent methyltransferases"/>
    <property type="match status" value="1"/>
</dbReference>
<gene>
    <name evidence="4" type="ORF">E1161_00175</name>
</gene>
<evidence type="ECO:0000256" key="2">
    <source>
        <dbReference type="ARBA" id="ARBA00022679"/>
    </source>
</evidence>
<keyword evidence="2 4" id="KW-0808">Transferase</keyword>
<reference evidence="4 5" key="1">
    <citation type="submission" date="2019-03" db="EMBL/GenBank/DDBJ databases">
        <title>Draft genome sequences of novel Actinobacteria.</title>
        <authorList>
            <person name="Sahin N."/>
            <person name="Ay H."/>
            <person name="Saygin H."/>
        </authorList>
    </citation>
    <scope>NUCLEOTIDE SEQUENCE [LARGE SCALE GENOMIC DNA]</scope>
    <source>
        <strain evidence="4 5">16K404</strain>
    </source>
</reference>
<dbReference type="PANTHER" id="PTHR43591">
    <property type="entry name" value="METHYLTRANSFERASE"/>
    <property type="match status" value="1"/>
</dbReference>
<dbReference type="PROSITE" id="PS51608">
    <property type="entry name" value="SAM_MT_UBIE"/>
    <property type="match status" value="1"/>
</dbReference>
<dbReference type="CDD" id="cd02440">
    <property type="entry name" value="AdoMet_MTases"/>
    <property type="match status" value="1"/>
</dbReference>
<dbReference type="Pfam" id="PF01209">
    <property type="entry name" value="Ubie_methyltran"/>
    <property type="match status" value="1"/>
</dbReference>
<sequence>MRRRQVALHARAVPAAFDDAAASYDALVAADPGYHRHLRASARRMGLPGNGDGLKILDAGCGTGASTGAVLNAAPLAQVVAVDASEQMLRRARRKTWPPSVRFAHCRVEDLAGAGEDGPFDAVFAAYLVRNLDDPDGQLRAFRRLLRPGGRLVVHEFSVRDSVRARAVWNLVCWTVIIPAGTAASGSSALYRYLWRSVRAFDGVERLQRRLLDCGFTDVEVRTVPGWQRHVVHTFLARAPSGNPADA</sequence>
<dbReference type="PANTHER" id="PTHR43591:SF24">
    <property type="entry name" value="2-METHOXY-6-POLYPRENYL-1,4-BENZOQUINOL METHYLASE, MITOCHONDRIAL"/>
    <property type="match status" value="1"/>
</dbReference>
<dbReference type="RefSeq" id="WP_132618241.1">
    <property type="nucleotide sequence ID" value="NZ_SMKV01000001.1"/>
</dbReference>
<keyword evidence="3" id="KW-0949">S-adenosyl-L-methionine</keyword>
<dbReference type="AlphaFoldDB" id="A0A4R4V4P3"/>
<keyword evidence="1 4" id="KW-0489">Methyltransferase</keyword>
<dbReference type="Proteomes" id="UP000294744">
    <property type="component" value="Unassembled WGS sequence"/>
</dbReference>
<keyword evidence="5" id="KW-1185">Reference proteome</keyword>
<accession>A0A4R4V4P3</accession>
<dbReference type="InterPro" id="IPR004033">
    <property type="entry name" value="UbiE/COQ5_MeTrFase"/>
</dbReference>
<dbReference type="InterPro" id="IPR029063">
    <property type="entry name" value="SAM-dependent_MTases_sf"/>
</dbReference>
<evidence type="ECO:0000256" key="1">
    <source>
        <dbReference type="ARBA" id="ARBA00022603"/>
    </source>
</evidence>
<evidence type="ECO:0000313" key="5">
    <source>
        <dbReference type="Proteomes" id="UP000294744"/>
    </source>
</evidence>
<dbReference type="GO" id="GO:0032259">
    <property type="term" value="P:methylation"/>
    <property type="evidence" value="ECO:0007669"/>
    <property type="project" value="UniProtKB-KW"/>
</dbReference>
<evidence type="ECO:0000313" key="4">
    <source>
        <dbReference type="EMBL" id="TDC96694.1"/>
    </source>
</evidence>
<name>A0A4R4V4P3_9PSEU</name>
<protein>
    <submittedName>
        <fullName evidence="4">Methyltransferase domain-containing protein</fullName>
    </submittedName>
</protein>
<comment type="caution">
    <text evidence="4">The sequence shown here is derived from an EMBL/GenBank/DDBJ whole genome shotgun (WGS) entry which is preliminary data.</text>
</comment>
<organism evidence="4 5">
    <name type="scientific">Saccharopolyspora aridisoli</name>
    <dbReference type="NCBI Taxonomy" id="2530385"/>
    <lineage>
        <taxon>Bacteria</taxon>
        <taxon>Bacillati</taxon>
        <taxon>Actinomycetota</taxon>
        <taxon>Actinomycetes</taxon>
        <taxon>Pseudonocardiales</taxon>
        <taxon>Pseudonocardiaceae</taxon>
        <taxon>Saccharopolyspora</taxon>
    </lineage>
</organism>